<dbReference type="AlphaFoldDB" id="A0A1M6PPB3"/>
<keyword evidence="9" id="KW-1185">Reference proteome</keyword>
<dbReference type="STRING" id="1848.SAMN05443637_102381"/>
<evidence type="ECO:0000256" key="1">
    <source>
        <dbReference type="ARBA" id="ARBA00022714"/>
    </source>
</evidence>
<name>A0A1M6PPB3_PSETH</name>
<gene>
    <name evidence="8" type="ORF">SAMN05443637_102381</name>
</gene>
<evidence type="ECO:0000256" key="4">
    <source>
        <dbReference type="ARBA" id="ARBA00023014"/>
    </source>
</evidence>
<keyword evidence="8" id="KW-0560">Oxidoreductase</keyword>
<dbReference type="EMBL" id="FRAP01000002">
    <property type="protein sequence ID" value="SHK09747.1"/>
    <property type="molecule type" value="Genomic_DNA"/>
</dbReference>
<dbReference type="InterPro" id="IPR017941">
    <property type="entry name" value="Rieske_2Fe-2S"/>
</dbReference>
<keyword evidence="2" id="KW-0479">Metal-binding</keyword>
<dbReference type="GO" id="GO:0046872">
    <property type="term" value="F:metal ion binding"/>
    <property type="evidence" value="ECO:0007669"/>
    <property type="project" value="UniProtKB-KW"/>
</dbReference>
<dbReference type="GO" id="GO:0051537">
    <property type="term" value="F:2 iron, 2 sulfur cluster binding"/>
    <property type="evidence" value="ECO:0007669"/>
    <property type="project" value="UniProtKB-KW"/>
</dbReference>
<dbReference type="PANTHER" id="PTHR21496:SF0">
    <property type="entry name" value="RIESKE DOMAIN-CONTAINING PROTEIN"/>
    <property type="match status" value="1"/>
</dbReference>
<keyword evidence="4" id="KW-0411">Iron-sulfur</keyword>
<protein>
    <submittedName>
        <fullName evidence="8">Toluene 4-monooxygenase protein C</fullName>
    </submittedName>
</protein>
<feature type="domain" description="Rieske" evidence="7">
    <location>
        <begin position="7"/>
        <end position="102"/>
    </location>
</feature>
<dbReference type="Proteomes" id="UP000184363">
    <property type="component" value="Unassembled WGS sequence"/>
</dbReference>
<comment type="cofactor">
    <cofactor evidence="5">
        <name>[2Fe-2S] cluster</name>
        <dbReference type="ChEBI" id="CHEBI:190135"/>
    </cofactor>
</comment>
<dbReference type="Gene3D" id="2.102.10.10">
    <property type="entry name" value="Rieske [2Fe-2S] iron-sulphur domain"/>
    <property type="match status" value="1"/>
</dbReference>
<evidence type="ECO:0000256" key="3">
    <source>
        <dbReference type="ARBA" id="ARBA00023004"/>
    </source>
</evidence>
<evidence type="ECO:0000313" key="8">
    <source>
        <dbReference type="EMBL" id="SHK09747.1"/>
    </source>
</evidence>
<evidence type="ECO:0000256" key="2">
    <source>
        <dbReference type="ARBA" id="ARBA00022723"/>
    </source>
</evidence>
<accession>A0A1M6PPB3</accession>
<evidence type="ECO:0000256" key="6">
    <source>
        <dbReference type="ARBA" id="ARBA00038001"/>
    </source>
</evidence>
<proteinExistence type="inferred from homology"/>
<dbReference type="InterPro" id="IPR036922">
    <property type="entry name" value="Rieske_2Fe-2S_sf"/>
</dbReference>
<keyword evidence="1" id="KW-0001">2Fe-2S</keyword>
<dbReference type="PANTHER" id="PTHR21496">
    <property type="entry name" value="FERREDOXIN-RELATED"/>
    <property type="match status" value="1"/>
</dbReference>
<evidence type="ECO:0000256" key="5">
    <source>
        <dbReference type="ARBA" id="ARBA00034078"/>
    </source>
</evidence>
<dbReference type="SUPFAM" id="SSF50022">
    <property type="entry name" value="ISP domain"/>
    <property type="match status" value="1"/>
</dbReference>
<dbReference type="PROSITE" id="PS51296">
    <property type="entry name" value="RIESKE"/>
    <property type="match status" value="1"/>
</dbReference>
<dbReference type="Pfam" id="PF00355">
    <property type="entry name" value="Rieske"/>
    <property type="match status" value="1"/>
</dbReference>
<organism evidence="8 9">
    <name type="scientific">Pseudonocardia thermophila</name>
    <dbReference type="NCBI Taxonomy" id="1848"/>
    <lineage>
        <taxon>Bacteria</taxon>
        <taxon>Bacillati</taxon>
        <taxon>Actinomycetota</taxon>
        <taxon>Actinomycetes</taxon>
        <taxon>Pseudonocardiales</taxon>
        <taxon>Pseudonocardiaceae</taxon>
        <taxon>Pseudonocardia</taxon>
    </lineage>
</organism>
<keyword evidence="3" id="KW-0408">Iron</keyword>
<reference evidence="8 9" key="1">
    <citation type="submission" date="2016-11" db="EMBL/GenBank/DDBJ databases">
        <authorList>
            <person name="Jaros S."/>
            <person name="Januszkiewicz K."/>
            <person name="Wedrychowicz H."/>
        </authorList>
    </citation>
    <scope>NUCLEOTIDE SEQUENCE [LARGE SCALE GENOMIC DNA]</scope>
    <source>
        <strain evidence="8 9">DSM 43832</strain>
    </source>
</reference>
<dbReference type="GO" id="GO:0004497">
    <property type="term" value="F:monooxygenase activity"/>
    <property type="evidence" value="ECO:0007669"/>
    <property type="project" value="UniProtKB-KW"/>
</dbReference>
<sequence>MSATDEFVPIADADELWDGEMEAYDVDGEEVLLVKLDGRFHAYDGVCPHQSVALVEGELDDGVLTCRAHEWQFDAATGAGINPSNAALRRHEVRVTEDGKVAVRLCSRSPAAARQ</sequence>
<dbReference type="GO" id="GO:0016705">
    <property type="term" value="F:oxidoreductase activity, acting on paired donors, with incorporation or reduction of molecular oxygen"/>
    <property type="evidence" value="ECO:0007669"/>
    <property type="project" value="UniProtKB-ARBA"/>
</dbReference>
<comment type="similarity">
    <text evidence="6">Belongs to the bacterial ring-hydroxylating dioxygenase ferredoxin component family.</text>
</comment>
<keyword evidence="8" id="KW-0503">Monooxygenase</keyword>
<evidence type="ECO:0000313" key="9">
    <source>
        <dbReference type="Proteomes" id="UP000184363"/>
    </source>
</evidence>
<dbReference type="RefSeq" id="WP_073455490.1">
    <property type="nucleotide sequence ID" value="NZ_CALGVN010000036.1"/>
</dbReference>
<evidence type="ECO:0000259" key="7">
    <source>
        <dbReference type="PROSITE" id="PS51296"/>
    </source>
</evidence>